<organism evidence="6 7">
    <name type="scientific">Rotaria magnacalcarata</name>
    <dbReference type="NCBI Taxonomy" id="392030"/>
    <lineage>
        <taxon>Eukaryota</taxon>
        <taxon>Metazoa</taxon>
        <taxon>Spiralia</taxon>
        <taxon>Gnathifera</taxon>
        <taxon>Rotifera</taxon>
        <taxon>Eurotatoria</taxon>
        <taxon>Bdelloidea</taxon>
        <taxon>Philodinida</taxon>
        <taxon>Philodinidae</taxon>
        <taxon>Rotaria</taxon>
    </lineage>
</organism>
<keyword evidence="2" id="KW-0507">mRNA processing</keyword>
<gene>
    <name evidence="6" type="ORF">SMN809_LOCUS56459</name>
</gene>
<comment type="caution">
    <text evidence="6">The sequence shown here is derived from an EMBL/GenBank/DDBJ whole genome shotgun (WGS) entry which is preliminary data.</text>
</comment>
<evidence type="ECO:0000313" key="6">
    <source>
        <dbReference type="EMBL" id="CAF4994158.1"/>
    </source>
</evidence>
<dbReference type="Pfam" id="PF02847">
    <property type="entry name" value="MA3"/>
    <property type="match status" value="1"/>
</dbReference>
<keyword evidence="3" id="KW-0508">mRNA splicing</keyword>
<evidence type="ECO:0000256" key="3">
    <source>
        <dbReference type="ARBA" id="ARBA00023187"/>
    </source>
</evidence>
<evidence type="ECO:0000256" key="4">
    <source>
        <dbReference type="ARBA" id="ARBA00023242"/>
    </source>
</evidence>
<dbReference type="AlphaFoldDB" id="A0A8S3DFI9"/>
<proteinExistence type="predicted"/>
<protein>
    <recommendedName>
        <fullName evidence="5">MI domain-containing protein</fullName>
    </recommendedName>
</protein>
<reference evidence="6" key="1">
    <citation type="submission" date="2021-02" db="EMBL/GenBank/DDBJ databases">
        <authorList>
            <person name="Nowell W R."/>
        </authorList>
    </citation>
    <scope>NUCLEOTIDE SEQUENCE</scope>
</reference>
<feature type="non-terminal residue" evidence="6">
    <location>
        <position position="56"/>
    </location>
</feature>
<dbReference type="Proteomes" id="UP000676336">
    <property type="component" value="Unassembled WGS sequence"/>
</dbReference>
<evidence type="ECO:0000256" key="2">
    <source>
        <dbReference type="ARBA" id="ARBA00022664"/>
    </source>
</evidence>
<dbReference type="PROSITE" id="PS51366">
    <property type="entry name" value="MI"/>
    <property type="match status" value="1"/>
</dbReference>
<dbReference type="EMBL" id="CAJOBI010201885">
    <property type="protein sequence ID" value="CAF4994158.1"/>
    <property type="molecule type" value="Genomic_DNA"/>
</dbReference>
<feature type="domain" description="MI" evidence="5">
    <location>
        <begin position="1"/>
        <end position="56"/>
    </location>
</feature>
<evidence type="ECO:0000259" key="5">
    <source>
        <dbReference type="PROSITE" id="PS51366"/>
    </source>
</evidence>
<dbReference type="PANTHER" id="PTHR18034:SF3">
    <property type="entry name" value="PRE-MRNA-SPLICING FACTOR CWC22 HOMOLOG"/>
    <property type="match status" value="1"/>
</dbReference>
<sequence>MKLCQVIVNICAEQQTYEDFFGLLGQRICTLKKEYVKYFEKVFQDQYEIVHGLENV</sequence>
<keyword evidence="4" id="KW-0539">Nucleus</keyword>
<dbReference type="InterPro" id="IPR003891">
    <property type="entry name" value="Initiation_fac_eIF4g_MI"/>
</dbReference>
<accession>A0A8S3DFI9</accession>
<dbReference type="PANTHER" id="PTHR18034">
    <property type="entry name" value="CELL CYCLE CONTROL PROTEIN CWF22-RELATED"/>
    <property type="match status" value="1"/>
</dbReference>
<dbReference type="InterPro" id="IPR050781">
    <property type="entry name" value="CWC22_splicing_factor"/>
</dbReference>
<evidence type="ECO:0000313" key="7">
    <source>
        <dbReference type="Proteomes" id="UP000676336"/>
    </source>
</evidence>
<comment type="subcellular location">
    <subcellularLocation>
        <location evidence="1">Nucleus</location>
    </subcellularLocation>
</comment>
<dbReference type="GO" id="GO:0071013">
    <property type="term" value="C:catalytic step 2 spliceosome"/>
    <property type="evidence" value="ECO:0007669"/>
    <property type="project" value="TreeGrafter"/>
</dbReference>
<dbReference type="GO" id="GO:0003723">
    <property type="term" value="F:RNA binding"/>
    <property type="evidence" value="ECO:0007669"/>
    <property type="project" value="TreeGrafter"/>
</dbReference>
<dbReference type="GO" id="GO:0000398">
    <property type="term" value="P:mRNA splicing, via spliceosome"/>
    <property type="evidence" value="ECO:0007669"/>
    <property type="project" value="TreeGrafter"/>
</dbReference>
<evidence type="ECO:0000256" key="1">
    <source>
        <dbReference type="ARBA" id="ARBA00004123"/>
    </source>
</evidence>
<name>A0A8S3DFI9_9BILA</name>
<feature type="non-terminal residue" evidence="6">
    <location>
        <position position="1"/>
    </location>
</feature>